<evidence type="ECO:0000256" key="3">
    <source>
        <dbReference type="ARBA" id="ARBA00022692"/>
    </source>
</evidence>
<sequence>MPDSAVLPGFSIERKGKGARIHHSIPYLNETLAKEIFRKLPPALKTLAEEQGITEDDCLITARFDMNFEEKYVDGWLLLTKTQVMLAQSVKDFLYTKQYKGCMDQREKITGSKTYEIQMLSVAETASLQVLKQVATNILFYRPEGEENDIRLALCSNMYLAQLRHFAAVFEAVKAGRELTEELLRGEKEEEYCSKCGTMYPDPERKICPRCMNKSSVFFRTLSYFRPYAASIAGMFICIIATALLNLVWPYLNGTILYDKVLAKDPQFLEFLNLPAGKYVTALLLVVLSMFMTKLTIQVFGIIQGVLNARIIPGVVMKLKTDVFDSMGRLSMGFYNSKQTGSLMTRVMGDSEEVTGFFIDGLPFMASNIFSLVATAVIMLRMNWKLAVPVLIWIPVVLFTSYKMAPTLFNYFSSRHRARRSLNSRVNDNLTGARVVKAFGQEEKELVRFDKYNKKLMHADVDLVRFDNHFTVLYAAVENLSNLLVWALGGYMLFRYGDLELGILITFISYVGQLNNPLDFIAFSFHWWAESMTSAQRMFEIIDSLPEITEKENPVHMDNMRGDIELKNVTFSYDKNKTILKNVSLKVEGGRMLGIVGRSGAGKTTLVNMISRLYDPDEGEIFIDGVPVKDIAFNDLRRNVAMVSQETYIFMGSVYSNIAYANPDATKEEVVQAAVLASAHDFICKMPDGYDTIIGATGRELSGGERQRISIARAILANPRILILDEATASVDTETEKAIQASINFLIKGRTTISIAHRLSTLRDADRLVVMDEGRITEEGSHEELLARKGTYFKLRELQTKALAMRGLE</sequence>
<feature type="transmembrane region" description="Helical" evidence="8">
    <location>
        <begin position="386"/>
        <end position="412"/>
    </location>
</feature>
<dbReference type="GeneID" id="93302649"/>
<dbReference type="Gene3D" id="3.40.50.300">
    <property type="entry name" value="P-loop containing nucleotide triphosphate hydrolases"/>
    <property type="match status" value="1"/>
</dbReference>
<dbReference type="PROSITE" id="PS50893">
    <property type="entry name" value="ABC_TRANSPORTER_2"/>
    <property type="match status" value="1"/>
</dbReference>
<evidence type="ECO:0000259" key="10">
    <source>
        <dbReference type="PROSITE" id="PS50929"/>
    </source>
</evidence>
<dbReference type="SUPFAM" id="SSF90123">
    <property type="entry name" value="ABC transporter transmembrane region"/>
    <property type="match status" value="1"/>
</dbReference>
<name>A0A1E3AQF5_9FIRM</name>
<feature type="transmembrane region" description="Helical" evidence="8">
    <location>
        <begin position="279"/>
        <end position="303"/>
    </location>
</feature>
<keyword evidence="3 8" id="KW-0812">Transmembrane</keyword>
<dbReference type="FunFam" id="3.40.50.300:FF:000287">
    <property type="entry name" value="Multidrug ABC transporter ATP-binding protein"/>
    <property type="match status" value="1"/>
</dbReference>
<gene>
    <name evidence="11" type="ORF">BEH84_03371</name>
</gene>
<proteinExistence type="predicted"/>
<evidence type="ECO:0000256" key="2">
    <source>
        <dbReference type="ARBA" id="ARBA00022448"/>
    </source>
</evidence>
<comment type="subcellular location">
    <subcellularLocation>
        <location evidence="1">Cell membrane</location>
        <topology evidence="1">Multi-pass membrane protein</topology>
    </subcellularLocation>
</comment>
<dbReference type="PANTHER" id="PTHR43394">
    <property type="entry name" value="ATP-DEPENDENT PERMEASE MDL1, MITOCHONDRIAL"/>
    <property type="match status" value="1"/>
</dbReference>
<dbReference type="EMBL" id="MCGI01000003">
    <property type="protein sequence ID" value="ODM10942.1"/>
    <property type="molecule type" value="Genomic_DNA"/>
</dbReference>
<evidence type="ECO:0000256" key="6">
    <source>
        <dbReference type="ARBA" id="ARBA00022989"/>
    </source>
</evidence>
<dbReference type="Gene3D" id="1.20.1560.10">
    <property type="entry name" value="ABC transporter type 1, transmembrane domain"/>
    <property type="match status" value="1"/>
</dbReference>
<keyword evidence="7 8" id="KW-0472">Membrane</keyword>
<dbReference type="AlphaFoldDB" id="A0A1E3AQF5"/>
<dbReference type="Pfam" id="PF00664">
    <property type="entry name" value="ABC_membrane"/>
    <property type="match status" value="1"/>
</dbReference>
<organism evidence="11 12">
    <name type="scientific">Eisenbergiella tayi</name>
    <dbReference type="NCBI Taxonomy" id="1432052"/>
    <lineage>
        <taxon>Bacteria</taxon>
        <taxon>Bacillati</taxon>
        <taxon>Bacillota</taxon>
        <taxon>Clostridia</taxon>
        <taxon>Lachnospirales</taxon>
        <taxon>Lachnospiraceae</taxon>
        <taxon>Eisenbergiella</taxon>
    </lineage>
</organism>
<dbReference type="SMART" id="SM00382">
    <property type="entry name" value="AAA"/>
    <property type="match status" value="1"/>
</dbReference>
<feature type="transmembrane region" description="Helical" evidence="8">
    <location>
        <begin position="228"/>
        <end position="252"/>
    </location>
</feature>
<evidence type="ECO:0000256" key="4">
    <source>
        <dbReference type="ARBA" id="ARBA00022741"/>
    </source>
</evidence>
<dbReference type="InterPro" id="IPR011527">
    <property type="entry name" value="ABC1_TM_dom"/>
</dbReference>
<dbReference type="PATRIC" id="fig|1432052.3.peg.3739"/>
<dbReference type="InterPro" id="IPR027417">
    <property type="entry name" value="P-loop_NTPase"/>
</dbReference>
<dbReference type="GO" id="GO:0015421">
    <property type="term" value="F:ABC-type oligopeptide transporter activity"/>
    <property type="evidence" value="ECO:0007669"/>
    <property type="project" value="TreeGrafter"/>
</dbReference>
<dbReference type="GO" id="GO:0005886">
    <property type="term" value="C:plasma membrane"/>
    <property type="evidence" value="ECO:0007669"/>
    <property type="project" value="UniProtKB-SubCell"/>
</dbReference>
<keyword evidence="2" id="KW-0813">Transport</keyword>
<accession>A0A1E3AQF5</accession>
<dbReference type="PANTHER" id="PTHR43394:SF1">
    <property type="entry name" value="ATP-BINDING CASSETTE SUB-FAMILY B MEMBER 10, MITOCHONDRIAL"/>
    <property type="match status" value="1"/>
</dbReference>
<evidence type="ECO:0000256" key="8">
    <source>
        <dbReference type="SAM" id="Phobius"/>
    </source>
</evidence>
<evidence type="ECO:0000259" key="9">
    <source>
        <dbReference type="PROSITE" id="PS50893"/>
    </source>
</evidence>
<dbReference type="InterPro" id="IPR003593">
    <property type="entry name" value="AAA+_ATPase"/>
</dbReference>
<keyword evidence="4" id="KW-0547">Nucleotide-binding</keyword>
<comment type="caution">
    <text evidence="11">The sequence shown here is derived from an EMBL/GenBank/DDBJ whole genome shotgun (WGS) entry which is preliminary data.</text>
</comment>
<keyword evidence="5 11" id="KW-0067">ATP-binding</keyword>
<dbReference type="InterPro" id="IPR039421">
    <property type="entry name" value="Type_1_exporter"/>
</dbReference>
<dbReference type="PROSITE" id="PS50929">
    <property type="entry name" value="ABC_TM1F"/>
    <property type="match status" value="1"/>
</dbReference>
<evidence type="ECO:0000313" key="11">
    <source>
        <dbReference type="EMBL" id="ODM10942.1"/>
    </source>
</evidence>
<protein>
    <submittedName>
        <fullName evidence="11">Putative ABC transporter ATP-binding protein</fullName>
    </submittedName>
</protein>
<dbReference type="SUPFAM" id="SSF52540">
    <property type="entry name" value="P-loop containing nucleoside triphosphate hydrolases"/>
    <property type="match status" value="1"/>
</dbReference>
<evidence type="ECO:0000256" key="5">
    <source>
        <dbReference type="ARBA" id="ARBA00022840"/>
    </source>
</evidence>
<evidence type="ECO:0000256" key="7">
    <source>
        <dbReference type="ARBA" id="ARBA00023136"/>
    </source>
</evidence>
<evidence type="ECO:0000256" key="1">
    <source>
        <dbReference type="ARBA" id="ARBA00004651"/>
    </source>
</evidence>
<dbReference type="Pfam" id="PF00005">
    <property type="entry name" value="ABC_tran"/>
    <property type="match status" value="1"/>
</dbReference>
<feature type="domain" description="ABC transmembrane type-1" evidence="10">
    <location>
        <begin position="233"/>
        <end position="526"/>
    </location>
</feature>
<dbReference type="PROSITE" id="PS00211">
    <property type="entry name" value="ABC_TRANSPORTER_1"/>
    <property type="match status" value="1"/>
</dbReference>
<evidence type="ECO:0000313" key="12">
    <source>
        <dbReference type="Proteomes" id="UP000095003"/>
    </source>
</evidence>
<dbReference type="GO" id="GO:0005524">
    <property type="term" value="F:ATP binding"/>
    <property type="evidence" value="ECO:0007669"/>
    <property type="project" value="UniProtKB-KW"/>
</dbReference>
<feature type="domain" description="ABC transporter" evidence="9">
    <location>
        <begin position="564"/>
        <end position="798"/>
    </location>
</feature>
<keyword evidence="6 8" id="KW-1133">Transmembrane helix</keyword>
<dbReference type="InterPro" id="IPR017871">
    <property type="entry name" value="ABC_transporter-like_CS"/>
</dbReference>
<dbReference type="InterPro" id="IPR036640">
    <property type="entry name" value="ABC1_TM_sf"/>
</dbReference>
<dbReference type="InterPro" id="IPR003439">
    <property type="entry name" value="ABC_transporter-like_ATP-bd"/>
</dbReference>
<reference evidence="11 12" key="1">
    <citation type="submission" date="2016-07" db="EMBL/GenBank/DDBJ databases">
        <title>Characterization of isolates of Eisenbergiella tayi derived from blood cultures, using whole genome sequencing.</title>
        <authorList>
            <person name="Burdz T."/>
            <person name="Wiebe D."/>
            <person name="Huynh C."/>
            <person name="Bernard K."/>
        </authorList>
    </citation>
    <scope>NUCLEOTIDE SEQUENCE [LARGE SCALE GENOMIC DNA]</scope>
    <source>
        <strain evidence="11 12">NML 120489</strain>
    </source>
</reference>
<dbReference type="Proteomes" id="UP000095003">
    <property type="component" value="Unassembled WGS sequence"/>
</dbReference>
<feature type="transmembrane region" description="Helical" evidence="8">
    <location>
        <begin position="354"/>
        <end position="380"/>
    </location>
</feature>
<dbReference type="RefSeq" id="WP_069157657.1">
    <property type="nucleotide sequence ID" value="NZ_DBFYTC010000164.1"/>
</dbReference>
<dbReference type="GO" id="GO:0016887">
    <property type="term" value="F:ATP hydrolysis activity"/>
    <property type="evidence" value="ECO:0007669"/>
    <property type="project" value="InterPro"/>
</dbReference>